<organism evidence="1 2">
    <name type="scientific">Colocasia esculenta</name>
    <name type="common">Wild taro</name>
    <name type="synonym">Arum esculentum</name>
    <dbReference type="NCBI Taxonomy" id="4460"/>
    <lineage>
        <taxon>Eukaryota</taxon>
        <taxon>Viridiplantae</taxon>
        <taxon>Streptophyta</taxon>
        <taxon>Embryophyta</taxon>
        <taxon>Tracheophyta</taxon>
        <taxon>Spermatophyta</taxon>
        <taxon>Magnoliopsida</taxon>
        <taxon>Liliopsida</taxon>
        <taxon>Araceae</taxon>
        <taxon>Aroideae</taxon>
        <taxon>Colocasieae</taxon>
        <taxon>Colocasia</taxon>
    </lineage>
</organism>
<keyword evidence="2" id="KW-1185">Reference proteome</keyword>
<sequence length="448" mass="48541">MTGLVTMEVPVTTVNPVATTFGVAFLLRSDGRDLVTVWAAVTLQLVTQRSAPSHLGGRRLKALAGFPFPFLSLSPFPPPLRGGKLSPLRRLELGGVGGSCGARERRRGARRRRPWLREGPPWGFRLSQPVFLSRQECCRGALSRCNLGLVAVALTIAMISRRLRRARQDLVCLGCFRGHDWRVAYASGQAVPLEPSGGNAICCLHAFTDQRALVSILPGGVPVSRAAPCVPALADGPSGGFRKGCRACLCLLGLSWLRGSGAVSVVVATPVFSFAWCSELEGLSARQSSYASALLEFLCSGWWLAFQQGLSVLLLLLGARAVSVVAVSLVLRLGWFCLWTLDLVEVRGGRACGETLFLTWLFSVSRGDTWLFLLDLVEVWDVGCLCRETLVSRGCSGFRELLCLSGCVPRVCFRIVLLWPDPGCGSWHCSSCFHMCFTPLVLQESSLA</sequence>
<dbReference type="EMBL" id="NMUH01000095">
    <property type="protein sequence ID" value="MQL71353.1"/>
    <property type="molecule type" value="Genomic_DNA"/>
</dbReference>
<protein>
    <submittedName>
        <fullName evidence="1">Uncharacterized protein</fullName>
    </submittedName>
</protein>
<evidence type="ECO:0000313" key="1">
    <source>
        <dbReference type="EMBL" id="MQL71353.1"/>
    </source>
</evidence>
<name>A0A843TPI8_COLES</name>
<proteinExistence type="predicted"/>
<dbReference type="AlphaFoldDB" id="A0A843TPI8"/>
<accession>A0A843TPI8</accession>
<gene>
    <name evidence="1" type="ORF">Taro_003677</name>
</gene>
<evidence type="ECO:0000313" key="2">
    <source>
        <dbReference type="Proteomes" id="UP000652761"/>
    </source>
</evidence>
<dbReference type="Proteomes" id="UP000652761">
    <property type="component" value="Unassembled WGS sequence"/>
</dbReference>
<reference evidence="1" key="1">
    <citation type="submission" date="2017-07" db="EMBL/GenBank/DDBJ databases">
        <title>Taro Niue Genome Assembly and Annotation.</title>
        <authorList>
            <person name="Atibalentja N."/>
            <person name="Keating K."/>
            <person name="Fields C.J."/>
        </authorList>
    </citation>
    <scope>NUCLEOTIDE SEQUENCE</scope>
    <source>
        <strain evidence="1">Niue_2</strain>
        <tissue evidence="1">Leaf</tissue>
    </source>
</reference>
<comment type="caution">
    <text evidence="1">The sequence shown here is derived from an EMBL/GenBank/DDBJ whole genome shotgun (WGS) entry which is preliminary data.</text>
</comment>